<dbReference type="EMBL" id="AZHX01002169">
    <property type="protein sequence ID" value="ETW96525.1"/>
    <property type="molecule type" value="Genomic_DNA"/>
</dbReference>
<organism evidence="1 2">
    <name type="scientific">Candidatus Entotheonella gemina</name>
    <dbReference type="NCBI Taxonomy" id="1429439"/>
    <lineage>
        <taxon>Bacteria</taxon>
        <taxon>Pseudomonadati</taxon>
        <taxon>Nitrospinota/Tectimicrobiota group</taxon>
        <taxon>Candidatus Tectimicrobiota</taxon>
        <taxon>Candidatus Entotheonellia</taxon>
        <taxon>Candidatus Entotheonellales</taxon>
        <taxon>Candidatus Entotheonellaceae</taxon>
        <taxon>Candidatus Entotheonella</taxon>
    </lineage>
</organism>
<proteinExistence type="predicted"/>
<keyword evidence="2" id="KW-1185">Reference proteome</keyword>
<gene>
    <name evidence="1" type="ORF">ETSY2_46230</name>
</gene>
<dbReference type="AlphaFoldDB" id="W4LFM6"/>
<reference evidence="1 2" key="1">
    <citation type="journal article" date="2014" name="Nature">
        <title>An environmental bacterial taxon with a large and distinct metabolic repertoire.</title>
        <authorList>
            <person name="Wilson M.C."/>
            <person name="Mori T."/>
            <person name="Ruckert C."/>
            <person name="Uria A.R."/>
            <person name="Helf M.J."/>
            <person name="Takada K."/>
            <person name="Gernert C."/>
            <person name="Steffens U.A."/>
            <person name="Heycke N."/>
            <person name="Schmitt S."/>
            <person name="Rinke C."/>
            <person name="Helfrich E.J."/>
            <person name="Brachmann A.O."/>
            <person name="Gurgui C."/>
            <person name="Wakimoto T."/>
            <person name="Kracht M."/>
            <person name="Crusemann M."/>
            <person name="Hentschel U."/>
            <person name="Abe I."/>
            <person name="Matsunaga S."/>
            <person name="Kalinowski J."/>
            <person name="Takeyama H."/>
            <person name="Piel J."/>
        </authorList>
    </citation>
    <scope>NUCLEOTIDE SEQUENCE [LARGE SCALE GENOMIC DNA]</scope>
    <source>
        <strain evidence="2">TSY2</strain>
    </source>
</reference>
<sequence>MELKYRLARDGHVGGLTLNMSQVDFGDVFIDGRYSEAGTGDQGRIRL</sequence>
<dbReference type="Proteomes" id="UP000019140">
    <property type="component" value="Unassembled WGS sequence"/>
</dbReference>
<accession>W4LFM6</accession>
<name>W4LFM6_9BACT</name>
<evidence type="ECO:0000313" key="1">
    <source>
        <dbReference type="EMBL" id="ETW96525.1"/>
    </source>
</evidence>
<protein>
    <submittedName>
        <fullName evidence="1">Uncharacterized protein</fullName>
    </submittedName>
</protein>
<dbReference type="HOGENOM" id="CLU_3165891_0_0_7"/>
<evidence type="ECO:0000313" key="2">
    <source>
        <dbReference type="Proteomes" id="UP000019140"/>
    </source>
</evidence>
<comment type="caution">
    <text evidence="1">The sequence shown here is derived from an EMBL/GenBank/DDBJ whole genome shotgun (WGS) entry which is preliminary data.</text>
</comment>